<dbReference type="Pfam" id="PF04219">
    <property type="entry name" value="DUF413"/>
    <property type="match status" value="1"/>
</dbReference>
<protein>
    <recommendedName>
        <fullName evidence="2">Macrodomain Ori protein</fullName>
    </recommendedName>
</protein>
<evidence type="ECO:0000313" key="4">
    <source>
        <dbReference type="Proteomes" id="UP000682739"/>
    </source>
</evidence>
<proteinExistence type="inferred from homology"/>
<dbReference type="RefSeq" id="WP_208830739.1">
    <property type="nucleotide sequence ID" value="NZ_CP072110.1"/>
</dbReference>
<dbReference type="KEGG" id="psym:J1N51_09475"/>
<sequence length="107" mass="12214">MENISVGKYTYFDDQNFPHGFRRSGIFTIKEAELLETYGQTLLGLEKHTYEPINQDEALFQKAILGEAESNSFAVRTWRKYRAAIASKSEKIFMSAHSGDSLVTNQE</sequence>
<evidence type="ECO:0000256" key="2">
    <source>
        <dbReference type="ARBA" id="ARBA00093628"/>
    </source>
</evidence>
<evidence type="ECO:0000313" key="3">
    <source>
        <dbReference type="EMBL" id="QTH62985.1"/>
    </source>
</evidence>
<dbReference type="EMBL" id="CP072110">
    <property type="protein sequence ID" value="QTH62985.1"/>
    <property type="molecule type" value="Genomic_DNA"/>
</dbReference>
<reference evidence="3" key="1">
    <citation type="submission" date="2021-03" db="EMBL/GenBank/DDBJ databases">
        <title>Description of Psychrosphaera ytuae sp. nov. isolated from deep sea sediment of South China Sea.</title>
        <authorList>
            <person name="Zhang J."/>
            <person name="Xu X.-D."/>
        </authorList>
    </citation>
    <scope>NUCLEOTIDE SEQUENCE</scope>
    <source>
        <strain evidence="3">MTZ26</strain>
    </source>
</reference>
<organism evidence="3 4">
    <name type="scientific">Psychrosphaera ytuae</name>
    <dbReference type="NCBI Taxonomy" id="2820710"/>
    <lineage>
        <taxon>Bacteria</taxon>
        <taxon>Pseudomonadati</taxon>
        <taxon>Pseudomonadota</taxon>
        <taxon>Gammaproteobacteria</taxon>
        <taxon>Alteromonadales</taxon>
        <taxon>Pseudoalteromonadaceae</taxon>
        <taxon>Psychrosphaera</taxon>
    </lineage>
</organism>
<evidence type="ECO:0000256" key="1">
    <source>
        <dbReference type="ARBA" id="ARBA00093464"/>
    </source>
</evidence>
<accession>A0A975HHC8</accession>
<gene>
    <name evidence="3" type="primary">maoP</name>
    <name evidence="3" type="ORF">J1N51_09475</name>
</gene>
<keyword evidence="4" id="KW-1185">Reference proteome</keyword>
<dbReference type="InterPro" id="IPR007335">
    <property type="entry name" value="DUF413"/>
</dbReference>
<dbReference type="Proteomes" id="UP000682739">
    <property type="component" value="Chromosome"/>
</dbReference>
<comment type="similarity">
    <text evidence="1">Belongs to the MaoP family.</text>
</comment>
<dbReference type="AlphaFoldDB" id="A0A975HHC8"/>
<name>A0A975HHC8_9GAMM</name>